<dbReference type="Proteomes" id="UP000192223">
    <property type="component" value="Unplaced"/>
</dbReference>
<dbReference type="FunFam" id="2.40.10.10:FF:000034">
    <property type="entry name" value="Eupolytin"/>
    <property type="match status" value="1"/>
</dbReference>
<dbReference type="RefSeq" id="XP_018321959.1">
    <property type="nucleotide sequence ID" value="XM_018466457.1"/>
</dbReference>
<keyword evidence="4 7" id="KW-0378">Hydrolase</keyword>
<sequence length="280" mass="30506">MLYIIVILNFLTLIQCQMNLVTITPNHPDPLFNGSPAPPAIAARIVGGEEARPNSLPYQAALVINTKNGVFFCGGSLISTMHVLTAAHCVDGAEKVEVILGAHNIRELEPTQRRYITSKFIIHPEWDSYYLTNDIALVVLPEHVPLSRHIQVVALPSLSEARSTFRGMTGIISGWGRASDENKKISNVLRLVETDVISNHWCNVQYLGIIKSTQICTSGDLGKNTCNGDSGGPLVVNNRQVGIVSFGVAFGCQVGWPAVFTRVGNYLVWISKSTGISIRI</sequence>
<proteinExistence type="predicted"/>
<dbReference type="PANTHER" id="PTHR24264:SF65">
    <property type="entry name" value="SRCR DOMAIN-CONTAINING PROTEIN"/>
    <property type="match status" value="1"/>
</dbReference>
<dbReference type="PROSITE" id="PS00135">
    <property type="entry name" value="TRYPSIN_SER"/>
    <property type="match status" value="1"/>
</dbReference>
<accession>A0A1W4WDD7</accession>
<dbReference type="CDD" id="cd00190">
    <property type="entry name" value="Tryp_SPc"/>
    <property type="match status" value="1"/>
</dbReference>
<evidence type="ECO:0000256" key="4">
    <source>
        <dbReference type="ARBA" id="ARBA00022801"/>
    </source>
</evidence>
<dbReference type="STRING" id="224129.A0A1W4WDD7"/>
<evidence type="ECO:0000256" key="2">
    <source>
        <dbReference type="ARBA" id="ARBA00022525"/>
    </source>
</evidence>
<evidence type="ECO:0000313" key="11">
    <source>
        <dbReference type="RefSeq" id="XP_018321959.1"/>
    </source>
</evidence>
<dbReference type="SMART" id="SM00020">
    <property type="entry name" value="Tryp_SPc"/>
    <property type="match status" value="1"/>
</dbReference>
<name>A0A1W4WDD7_AGRPL</name>
<dbReference type="GeneID" id="108734784"/>
<dbReference type="OrthoDB" id="5565075at2759"/>
<dbReference type="PANTHER" id="PTHR24264">
    <property type="entry name" value="TRYPSIN-RELATED"/>
    <property type="match status" value="1"/>
</dbReference>
<evidence type="ECO:0000256" key="1">
    <source>
        <dbReference type="ARBA" id="ARBA00004613"/>
    </source>
</evidence>
<gene>
    <name evidence="11" type="primary">LOC108734784</name>
</gene>
<dbReference type="AlphaFoldDB" id="A0A1W4WDD7"/>
<dbReference type="InterPro" id="IPR050127">
    <property type="entry name" value="Serine_Proteases_S1"/>
</dbReference>
<dbReference type="Pfam" id="PF00089">
    <property type="entry name" value="Trypsin"/>
    <property type="match status" value="1"/>
</dbReference>
<dbReference type="KEGG" id="apln:108734784"/>
<protein>
    <submittedName>
        <fullName evidence="11">Brachyurin-like</fullName>
    </submittedName>
</protein>
<evidence type="ECO:0000256" key="5">
    <source>
        <dbReference type="ARBA" id="ARBA00022825"/>
    </source>
</evidence>
<dbReference type="PRINTS" id="PR00722">
    <property type="entry name" value="CHYMOTRYPSIN"/>
</dbReference>
<keyword evidence="5 7" id="KW-0720">Serine protease</keyword>
<feature type="domain" description="Peptidase S1" evidence="9">
    <location>
        <begin position="45"/>
        <end position="275"/>
    </location>
</feature>
<keyword evidence="8" id="KW-0732">Signal</keyword>
<dbReference type="Gene3D" id="2.40.10.10">
    <property type="entry name" value="Trypsin-like serine proteases"/>
    <property type="match status" value="2"/>
</dbReference>
<dbReference type="PROSITE" id="PS50240">
    <property type="entry name" value="TRYPSIN_DOM"/>
    <property type="match status" value="1"/>
</dbReference>
<dbReference type="GO" id="GO:0005615">
    <property type="term" value="C:extracellular space"/>
    <property type="evidence" value="ECO:0007669"/>
    <property type="project" value="TreeGrafter"/>
</dbReference>
<keyword evidence="6" id="KW-1015">Disulfide bond</keyword>
<evidence type="ECO:0000256" key="7">
    <source>
        <dbReference type="RuleBase" id="RU363034"/>
    </source>
</evidence>
<evidence type="ECO:0000259" key="9">
    <source>
        <dbReference type="PROSITE" id="PS50240"/>
    </source>
</evidence>
<evidence type="ECO:0000256" key="8">
    <source>
        <dbReference type="SAM" id="SignalP"/>
    </source>
</evidence>
<feature type="signal peptide" evidence="8">
    <location>
        <begin position="1"/>
        <end position="16"/>
    </location>
</feature>
<dbReference type="GO" id="GO:0004252">
    <property type="term" value="F:serine-type endopeptidase activity"/>
    <property type="evidence" value="ECO:0007669"/>
    <property type="project" value="InterPro"/>
</dbReference>
<dbReference type="InterPro" id="IPR043504">
    <property type="entry name" value="Peptidase_S1_PA_chymotrypsin"/>
</dbReference>
<dbReference type="GO" id="GO:0006508">
    <property type="term" value="P:proteolysis"/>
    <property type="evidence" value="ECO:0007669"/>
    <property type="project" value="UniProtKB-KW"/>
</dbReference>
<evidence type="ECO:0000256" key="6">
    <source>
        <dbReference type="ARBA" id="ARBA00023157"/>
    </source>
</evidence>
<dbReference type="InterPro" id="IPR009003">
    <property type="entry name" value="Peptidase_S1_PA"/>
</dbReference>
<keyword evidence="3 7" id="KW-0645">Protease</keyword>
<comment type="subcellular location">
    <subcellularLocation>
        <location evidence="1">Secreted</location>
    </subcellularLocation>
</comment>
<reference evidence="11" key="1">
    <citation type="submission" date="2025-08" db="UniProtKB">
        <authorList>
            <consortium name="RefSeq"/>
        </authorList>
    </citation>
    <scope>IDENTIFICATION</scope>
    <source>
        <tissue evidence="11">Entire body</tissue>
    </source>
</reference>
<organism evidence="10 11">
    <name type="scientific">Agrilus planipennis</name>
    <name type="common">Emerald ash borer</name>
    <name type="synonym">Agrilus marcopoli</name>
    <dbReference type="NCBI Taxonomy" id="224129"/>
    <lineage>
        <taxon>Eukaryota</taxon>
        <taxon>Metazoa</taxon>
        <taxon>Ecdysozoa</taxon>
        <taxon>Arthropoda</taxon>
        <taxon>Hexapoda</taxon>
        <taxon>Insecta</taxon>
        <taxon>Pterygota</taxon>
        <taxon>Neoptera</taxon>
        <taxon>Endopterygota</taxon>
        <taxon>Coleoptera</taxon>
        <taxon>Polyphaga</taxon>
        <taxon>Elateriformia</taxon>
        <taxon>Buprestoidea</taxon>
        <taxon>Buprestidae</taxon>
        <taxon>Agrilinae</taxon>
        <taxon>Agrilus</taxon>
    </lineage>
</organism>
<dbReference type="InParanoid" id="A0A1W4WDD7"/>
<dbReference type="InterPro" id="IPR001314">
    <property type="entry name" value="Peptidase_S1A"/>
</dbReference>
<dbReference type="PROSITE" id="PS00134">
    <property type="entry name" value="TRYPSIN_HIS"/>
    <property type="match status" value="1"/>
</dbReference>
<keyword evidence="10" id="KW-1185">Reference proteome</keyword>
<dbReference type="InterPro" id="IPR001254">
    <property type="entry name" value="Trypsin_dom"/>
</dbReference>
<evidence type="ECO:0000313" key="10">
    <source>
        <dbReference type="Proteomes" id="UP000192223"/>
    </source>
</evidence>
<feature type="chain" id="PRO_5010736389" evidence="8">
    <location>
        <begin position="17"/>
        <end position="280"/>
    </location>
</feature>
<evidence type="ECO:0000256" key="3">
    <source>
        <dbReference type="ARBA" id="ARBA00022670"/>
    </source>
</evidence>
<dbReference type="FunCoup" id="A0A1W4WDD7">
    <property type="interactions" value="24"/>
</dbReference>
<keyword evidence="2" id="KW-0964">Secreted</keyword>
<dbReference type="InterPro" id="IPR018114">
    <property type="entry name" value="TRYPSIN_HIS"/>
</dbReference>
<dbReference type="InterPro" id="IPR033116">
    <property type="entry name" value="TRYPSIN_SER"/>
</dbReference>
<dbReference type="SUPFAM" id="SSF50494">
    <property type="entry name" value="Trypsin-like serine proteases"/>
    <property type="match status" value="1"/>
</dbReference>